<evidence type="ECO:0000259" key="7">
    <source>
        <dbReference type="PROSITE" id="PS51462"/>
    </source>
</evidence>
<dbReference type="EMBL" id="HBHI01011393">
    <property type="protein sequence ID" value="CAD9666974.1"/>
    <property type="molecule type" value="Transcribed_RNA"/>
</dbReference>
<dbReference type="EC" id="5.3.3.2" evidence="3"/>
<gene>
    <name evidence="8" type="ORF">EANT1437_LOCUS5840</name>
</gene>
<evidence type="ECO:0000256" key="4">
    <source>
        <dbReference type="ARBA" id="ARBA00023229"/>
    </source>
</evidence>
<feature type="domain" description="Nudix hydrolase" evidence="7">
    <location>
        <begin position="73"/>
        <end position="239"/>
    </location>
</feature>
<dbReference type="PANTHER" id="PTHR10885:SF0">
    <property type="entry name" value="ISOPENTENYL-DIPHOSPHATE DELTA-ISOMERASE"/>
    <property type="match status" value="1"/>
</dbReference>
<comment type="pathway">
    <text evidence="1">Isoprenoid biosynthesis; dimethylallyl diphosphate biosynthesis; dimethylallyl diphosphate from isopentenyl diphosphate: step 1/1.</text>
</comment>
<sequence length="293" mass="33321">MISRVISFARCAAIVLSLSEFSFGSDTWDGNSMSQFDMMEKDTVITATPKDDIIGSASKKTAHSFTEENPRGILHRAFSVFLFDESTGELLLQQRASTKITFPNVWTNTCCSHQLHGMDPPEVDTIKDIESGTVIGAKRAAIRKLDHELGIPPSEISIDGFKYLTRLHYWAADTVTHGPKSEWGEHEIDYVLFYTVPNKESITLNYHADEVDDIKWLTKWELVEMLKDENLIFSPWFFLIAQKWLIPEGGWWDNLEKTMNTDKHCDFENIYAFDPPVEHFGGMGDAGPLYAEL</sequence>
<dbReference type="SUPFAM" id="SSF55811">
    <property type="entry name" value="Nudix"/>
    <property type="match status" value="1"/>
</dbReference>
<name>A0A7S2W4R7_9STRA</name>
<dbReference type="UniPathway" id="UPA00059">
    <property type="reaction ID" value="UER00104"/>
</dbReference>
<dbReference type="InterPro" id="IPR015797">
    <property type="entry name" value="NUDIX_hydrolase-like_dom_sf"/>
</dbReference>
<dbReference type="Pfam" id="PF00293">
    <property type="entry name" value="NUDIX"/>
    <property type="match status" value="1"/>
</dbReference>
<comment type="similarity">
    <text evidence="2">Belongs to the IPP isomerase type 1 family.</text>
</comment>
<evidence type="ECO:0000256" key="6">
    <source>
        <dbReference type="SAM" id="SignalP"/>
    </source>
</evidence>
<organism evidence="8">
    <name type="scientific">Eucampia antarctica</name>
    <dbReference type="NCBI Taxonomy" id="49252"/>
    <lineage>
        <taxon>Eukaryota</taxon>
        <taxon>Sar</taxon>
        <taxon>Stramenopiles</taxon>
        <taxon>Ochrophyta</taxon>
        <taxon>Bacillariophyta</taxon>
        <taxon>Mediophyceae</taxon>
        <taxon>Biddulphiophycidae</taxon>
        <taxon>Hemiaulales</taxon>
        <taxon>Hemiaulaceae</taxon>
        <taxon>Eucampia</taxon>
    </lineage>
</organism>
<evidence type="ECO:0000256" key="3">
    <source>
        <dbReference type="ARBA" id="ARBA00012057"/>
    </source>
</evidence>
<dbReference type="GO" id="GO:0004452">
    <property type="term" value="F:isopentenyl-diphosphate delta-isomerase activity"/>
    <property type="evidence" value="ECO:0007669"/>
    <property type="project" value="UniProtKB-EC"/>
</dbReference>
<dbReference type="GO" id="GO:0009240">
    <property type="term" value="P:isopentenyl diphosphate biosynthetic process"/>
    <property type="evidence" value="ECO:0007669"/>
    <property type="project" value="TreeGrafter"/>
</dbReference>
<keyword evidence="4" id="KW-0414">Isoprene biosynthesis</keyword>
<accession>A0A7S2W4R7</accession>
<feature type="signal peptide" evidence="6">
    <location>
        <begin position="1"/>
        <end position="24"/>
    </location>
</feature>
<dbReference type="CDD" id="cd02885">
    <property type="entry name" value="NUDIX_IPP_Isomerase"/>
    <property type="match status" value="1"/>
</dbReference>
<feature type="chain" id="PRO_5031426298" description="isopentenyl-diphosphate Delta-isomerase" evidence="6">
    <location>
        <begin position="25"/>
        <end position="293"/>
    </location>
</feature>
<dbReference type="InterPro" id="IPR011876">
    <property type="entry name" value="IsopentenylPP_isomerase_typ1"/>
</dbReference>
<evidence type="ECO:0000256" key="5">
    <source>
        <dbReference type="ARBA" id="ARBA00023235"/>
    </source>
</evidence>
<protein>
    <recommendedName>
        <fullName evidence="3">isopentenyl-diphosphate Delta-isomerase</fullName>
        <ecNumber evidence="3">5.3.3.2</ecNumber>
    </recommendedName>
</protein>
<dbReference type="PANTHER" id="PTHR10885">
    <property type="entry name" value="ISOPENTENYL-DIPHOSPHATE DELTA-ISOMERASE"/>
    <property type="match status" value="1"/>
</dbReference>
<keyword evidence="6" id="KW-0732">Signal</keyword>
<dbReference type="PROSITE" id="PS51462">
    <property type="entry name" value="NUDIX"/>
    <property type="match status" value="1"/>
</dbReference>
<reference evidence="8" key="1">
    <citation type="submission" date="2021-01" db="EMBL/GenBank/DDBJ databases">
        <authorList>
            <person name="Corre E."/>
            <person name="Pelletier E."/>
            <person name="Niang G."/>
            <person name="Scheremetjew M."/>
            <person name="Finn R."/>
            <person name="Kale V."/>
            <person name="Holt S."/>
            <person name="Cochrane G."/>
            <person name="Meng A."/>
            <person name="Brown T."/>
            <person name="Cohen L."/>
        </authorList>
    </citation>
    <scope>NUCLEOTIDE SEQUENCE</scope>
    <source>
        <strain evidence="8">CCMP1452</strain>
    </source>
</reference>
<proteinExistence type="inferred from homology"/>
<dbReference type="InterPro" id="IPR000086">
    <property type="entry name" value="NUDIX_hydrolase_dom"/>
</dbReference>
<evidence type="ECO:0000313" key="8">
    <source>
        <dbReference type="EMBL" id="CAD9666974.1"/>
    </source>
</evidence>
<dbReference type="GO" id="GO:0005737">
    <property type="term" value="C:cytoplasm"/>
    <property type="evidence" value="ECO:0007669"/>
    <property type="project" value="TreeGrafter"/>
</dbReference>
<dbReference type="Gene3D" id="3.90.79.10">
    <property type="entry name" value="Nucleoside Triphosphate Pyrophosphohydrolase"/>
    <property type="match status" value="1"/>
</dbReference>
<keyword evidence="5" id="KW-0413">Isomerase</keyword>
<dbReference type="NCBIfam" id="TIGR02150">
    <property type="entry name" value="IPP_isom_1"/>
    <property type="match status" value="1"/>
</dbReference>
<evidence type="ECO:0000256" key="1">
    <source>
        <dbReference type="ARBA" id="ARBA00004826"/>
    </source>
</evidence>
<evidence type="ECO:0000256" key="2">
    <source>
        <dbReference type="ARBA" id="ARBA00007579"/>
    </source>
</evidence>
<dbReference type="AlphaFoldDB" id="A0A7S2W4R7"/>
<dbReference type="GO" id="GO:0050992">
    <property type="term" value="P:dimethylallyl diphosphate biosynthetic process"/>
    <property type="evidence" value="ECO:0007669"/>
    <property type="project" value="UniProtKB-UniPathway"/>
</dbReference>